<keyword evidence="5" id="KW-0694">RNA-binding</keyword>
<dbReference type="Gene3D" id="2.40.50.140">
    <property type="entry name" value="Nucleic acid-binding proteins"/>
    <property type="match status" value="1"/>
</dbReference>
<dbReference type="InterPro" id="IPR022666">
    <property type="entry name" value="Ribosomal_uL2_RNA-bd_dom"/>
</dbReference>
<dbReference type="InterPro" id="IPR022671">
    <property type="entry name" value="Ribosomal_uL2_CS"/>
</dbReference>
<dbReference type="GO" id="GO:0003735">
    <property type="term" value="F:structural constituent of ribosome"/>
    <property type="evidence" value="ECO:0007669"/>
    <property type="project" value="InterPro"/>
</dbReference>
<evidence type="ECO:0000256" key="4">
    <source>
        <dbReference type="ARBA" id="ARBA00035242"/>
    </source>
</evidence>
<evidence type="ECO:0000259" key="8">
    <source>
        <dbReference type="SMART" id="SM01383"/>
    </source>
</evidence>
<dbReference type="Pfam" id="PF00181">
    <property type="entry name" value="Ribosomal_L2_N"/>
    <property type="match status" value="1"/>
</dbReference>
<dbReference type="FunFam" id="2.40.50.140:FF:000003">
    <property type="entry name" value="50S ribosomal protein L2"/>
    <property type="match status" value="1"/>
</dbReference>
<feature type="domain" description="Large ribosomal subunit protein uL2 RNA-binding" evidence="8">
    <location>
        <begin position="42"/>
        <end position="118"/>
    </location>
</feature>
<organism evidence="9 10">
    <name type="scientific">Candidatus Portnoybacteria bacterium CG10_big_fil_rev_8_21_14_0_10_36_7</name>
    <dbReference type="NCBI Taxonomy" id="1974812"/>
    <lineage>
        <taxon>Bacteria</taxon>
        <taxon>Candidatus Portnoyibacteriota</taxon>
    </lineage>
</organism>
<protein>
    <recommendedName>
        <fullName evidence="4 5">Large ribosomal subunit protein uL2</fullName>
    </recommendedName>
</protein>
<dbReference type="NCBIfam" id="TIGR01171">
    <property type="entry name" value="rplB_bact"/>
    <property type="match status" value="1"/>
</dbReference>
<dbReference type="GO" id="GO:0019843">
    <property type="term" value="F:rRNA binding"/>
    <property type="evidence" value="ECO:0007669"/>
    <property type="project" value="UniProtKB-UniRule"/>
</dbReference>
<evidence type="ECO:0000313" key="10">
    <source>
        <dbReference type="Proteomes" id="UP000231450"/>
    </source>
</evidence>
<reference evidence="10" key="1">
    <citation type="submission" date="2017-09" db="EMBL/GenBank/DDBJ databases">
        <title>Depth-based differentiation of microbial function through sediment-hosted aquifers and enrichment of novel symbionts in the deep terrestrial subsurface.</title>
        <authorList>
            <person name="Probst A.J."/>
            <person name="Ladd B."/>
            <person name="Jarett J.K."/>
            <person name="Geller-Mcgrath D.E."/>
            <person name="Sieber C.M.K."/>
            <person name="Emerson J.B."/>
            <person name="Anantharaman K."/>
            <person name="Thomas B.C."/>
            <person name="Malmstrom R."/>
            <person name="Stieglmeier M."/>
            <person name="Klingl A."/>
            <person name="Woyke T."/>
            <person name="Ryan C.M."/>
            <person name="Banfield J.F."/>
        </authorList>
    </citation>
    <scope>NUCLEOTIDE SEQUENCE [LARGE SCALE GENOMIC DNA]</scope>
</reference>
<evidence type="ECO:0000256" key="1">
    <source>
        <dbReference type="ARBA" id="ARBA00005636"/>
    </source>
</evidence>
<dbReference type="InterPro" id="IPR005880">
    <property type="entry name" value="Ribosomal_uL2_bac/org-type"/>
</dbReference>
<keyword evidence="2 5" id="KW-0689">Ribosomal protein</keyword>
<dbReference type="SMART" id="SM01383">
    <property type="entry name" value="Ribosomal_L2"/>
    <property type="match status" value="1"/>
</dbReference>
<dbReference type="InterPro" id="IPR014726">
    <property type="entry name" value="Ribosomal_uL2_dom3"/>
</dbReference>
<dbReference type="Gene3D" id="2.30.30.30">
    <property type="match status" value="1"/>
</dbReference>
<dbReference type="PANTHER" id="PTHR13691:SF5">
    <property type="entry name" value="LARGE RIBOSOMAL SUBUNIT PROTEIN UL2M"/>
    <property type="match status" value="1"/>
</dbReference>
<dbReference type="GO" id="GO:0015934">
    <property type="term" value="C:large ribosomal subunit"/>
    <property type="evidence" value="ECO:0007669"/>
    <property type="project" value="InterPro"/>
</dbReference>
<dbReference type="InterPro" id="IPR008991">
    <property type="entry name" value="Translation_prot_SH3-like_sf"/>
</dbReference>
<feature type="domain" description="Large ribosomal subunit protein uL2 C-terminal" evidence="7">
    <location>
        <begin position="124"/>
        <end position="254"/>
    </location>
</feature>
<dbReference type="GO" id="GO:0002181">
    <property type="term" value="P:cytoplasmic translation"/>
    <property type="evidence" value="ECO:0007669"/>
    <property type="project" value="TreeGrafter"/>
</dbReference>
<dbReference type="FunFam" id="2.30.30.30:FF:000001">
    <property type="entry name" value="50S ribosomal protein L2"/>
    <property type="match status" value="1"/>
</dbReference>
<name>A0A2M8KDH2_9BACT</name>
<comment type="caution">
    <text evidence="9">The sequence shown here is derived from an EMBL/GenBank/DDBJ whole genome shotgun (WGS) entry which is preliminary data.</text>
</comment>
<dbReference type="PANTHER" id="PTHR13691">
    <property type="entry name" value="RIBOSOMAL PROTEIN L2"/>
    <property type="match status" value="1"/>
</dbReference>
<dbReference type="InterPro" id="IPR014722">
    <property type="entry name" value="Rib_uL2_dom2"/>
</dbReference>
<dbReference type="SUPFAM" id="SSF50249">
    <property type="entry name" value="Nucleic acid-binding proteins"/>
    <property type="match status" value="1"/>
</dbReference>
<proteinExistence type="inferred from homology"/>
<dbReference type="InterPro" id="IPR012340">
    <property type="entry name" value="NA-bd_OB-fold"/>
</dbReference>
<evidence type="ECO:0000256" key="6">
    <source>
        <dbReference type="SAM" id="MobiDB-lite"/>
    </source>
</evidence>
<dbReference type="PIRSF" id="PIRSF002158">
    <property type="entry name" value="Ribosomal_L2"/>
    <property type="match status" value="1"/>
</dbReference>
<dbReference type="PROSITE" id="PS00467">
    <property type="entry name" value="RIBOSOMAL_L2"/>
    <property type="match status" value="1"/>
</dbReference>
<dbReference type="Pfam" id="PF03947">
    <property type="entry name" value="Ribosomal_L2_C"/>
    <property type="match status" value="1"/>
</dbReference>
<dbReference type="InterPro" id="IPR002171">
    <property type="entry name" value="Ribosomal_uL2"/>
</dbReference>
<keyword evidence="3 5" id="KW-0687">Ribonucleoprotein</keyword>
<comment type="subunit">
    <text evidence="5">Part of the 50S ribosomal subunit. Forms a bridge to the 30S subunit in the 70S ribosome.</text>
</comment>
<dbReference type="SUPFAM" id="SSF50104">
    <property type="entry name" value="Translation proteins SH3-like domain"/>
    <property type="match status" value="1"/>
</dbReference>
<comment type="similarity">
    <text evidence="1 5">Belongs to the universal ribosomal protein uL2 family.</text>
</comment>
<keyword evidence="5" id="KW-0699">rRNA-binding</keyword>
<feature type="region of interest" description="Disordered" evidence="6">
    <location>
        <begin position="213"/>
        <end position="275"/>
    </location>
</feature>
<gene>
    <name evidence="5" type="primary">rplB</name>
    <name evidence="9" type="ORF">COU81_03345</name>
</gene>
<dbReference type="Proteomes" id="UP000231450">
    <property type="component" value="Unassembled WGS sequence"/>
</dbReference>
<dbReference type="HAMAP" id="MF_01320_B">
    <property type="entry name" value="Ribosomal_uL2_B"/>
    <property type="match status" value="1"/>
</dbReference>
<comment type="function">
    <text evidence="5">One of the primary rRNA binding proteins. Required for association of the 30S and 50S subunits to form the 70S ribosome, for tRNA binding and peptide bond formation. It has been suggested to have peptidyltransferase activity; this is somewhat controversial. Makes several contacts with the 16S rRNA in the 70S ribosome.</text>
</comment>
<dbReference type="FunFam" id="4.10.950.10:FF:000001">
    <property type="entry name" value="50S ribosomal protein L2"/>
    <property type="match status" value="1"/>
</dbReference>
<sequence>MAIKIYNPTSPGRRQMSGIKYSMLTKQKPEKSLTGSLKRHAGRMSSGKLTVRHQGGGHKRAYREIDFKRSKVNIPGHVASLEYDPNRSSFIALINYVDGEKRYILAPHDIKVGDTILSAEKVPNQIGNHTMLKNITVGAFVHNIELEPNKGGQIVRSAGSFAQVSAHDSGWTQLKMPSGEVRKVLDECYATIGQVSNPEYNTVIIGKAGRNRWRGKRPHVRGSAMNPVDHPHGGGEGAQPIGLRRGPKTPWGKLAFGVKTRKKKQSDSLIIERRK</sequence>
<dbReference type="EMBL" id="PFDW01000069">
    <property type="protein sequence ID" value="PJE57943.1"/>
    <property type="molecule type" value="Genomic_DNA"/>
</dbReference>
<evidence type="ECO:0000256" key="3">
    <source>
        <dbReference type="ARBA" id="ARBA00023274"/>
    </source>
</evidence>
<dbReference type="InterPro" id="IPR022669">
    <property type="entry name" value="Ribosomal_uL2_C"/>
</dbReference>
<dbReference type="SMART" id="SM01382">
    <property type="entry name" value="Ribosomal_L2_C"/>
    <property type="match status" value="1"/>
</dbReference>
<evidence type="ECO:0000256" key="5">
    <source>
        <dbReference type="HAMAP-Rule" id="MF_01320"/>
    </source>
</evidence>
<dbReference type="GO" id="GO:0016740">
    <property type="term" value="F:transferase activity"/>
    <property type="evidence" value="ECO:0007669"/>
    <property type="project" value="InterPro"/>
</dbReference>
<evidence type="ECO:0000313" key="9">
    <source>
        <dbReference type="EMBL" id="PJE57943.1"/>
    </source>
</evidence>
<evidence type="ECO:0000259" key="7">
    <source>
        <dbReference type="SMART" id="SM01382"/>
    </source>
</evidence>
<feature type="region of interest" description="Disordered" evidence="6">
    <location>
        <begin position="29"/>
        <end position="57"/>
    </location>
</feature>
<accession>A0A2M8KDH2</accession>
<dbReference type="AlphaFoldDB" id="A0A2M8KDH2"/>
<dbReference type="Gene3D" id="4.10.950.10">
    <property type="entry name" value="Ribosomal protein L2, domain 3"/>
    <property type="match status" value="1"/>
</dbReference>
<evidence type="ECO:0000256" key="2">
    <source>
        <dbReference type="ARBA" id="ARBA00022980"/>
    </source>
</evidence>